<dbReference type="CDD" id="cd06583">
    <property type="entry name" value="PGRP"/>
    <property type="match status" value="1"/>
</dbReference>
<dbReference type="AlphaFoldDB" id="A0A9R1CY41"/>
<dbReference type="RefSeq" id="WP_223928437.1">
    <property type="nucleotide sequence ID" value="NZ_BPTU01000002.1"/>
</dbReference>
<dbReference type="EC" id="3.5.1.28" evidence="2"/>
<dbReference type="EMBL" id="BPUB01000002">
    <property type="protein sequence ID" value="GJG60036.1"/>
    <property type="molecule type" value="Genomic_DNA"/>
</dbReference>
<dbReference type="Gene3D" id="3.40.80.10">
    <property type="entry name" value="Peptidoglycan recognition protein-like"/>
    <property type="match status" value="1"/>
</dbReference>
<evidence type="ECO:0000259" key="7">
    <source>
        <dbReference type="SMART" id="SM00644"/>
    </source>
</evidence>
<dbReference type="PROSITE" id="PS51257">
    <property type="entry name" value="PROKAR_LIPOPROTEIN"/>
    <property type="match status" value="1"/>
</dbReference>
<evidence type="ECO:0000256" key="2">
    <source>
        <dbReference type="ARBA" id="ARBA00011901"/>
    </source>
</evidence>
<dbReference type="SUPFAM" id="SSF55846">
    <property type="entry name" value="N-acetylmuramoyl-L-alanine amidase-like"/>
    <property type="match status" value="1"/>
</dbReference>
<keyword evidence="4" id="KW-0961">Cell wall biogenesis/degradation</keyword>
<organism evidence="8 9">
    <name type="scientific">Prevotella lacticifex</name>
    <dbReference type="NCBI Taxonomy" id="2854755"/>
    <lineage>
        <taxon>Bacteria</taxon>
        <taxon>Pseudomonadati</taxon>
        <taxon>Bacteroidota</taxon>
        <taxon>Bacteroidia</taxon>
        <taxon>Bacteroidales</taxon>
        <taxon>Prevotellaceae</taxon>
        <taxon>Prevotella</taxon>
    </lineage>
</organism>
<dbReference type="GO" id="GO:0009254">
    <property type="term" value="P:peptidoglycan turnover"/>
    <property type="evidence" value="ECO:0007669"/>
    <property type="project" value="TreeGrafter"/>
</dbReference>
<feature type="signal peptide" evidence="6">
    <location>
        <begin position="1"/>
        <end position="21"/>
    </location>
</feature>
<dbReference type="GeneID" id="72465921"/>
<evidence type="ECO:0000256" key="6">
    <source>
        <dbReference type="SAM" id="SignalP"/>
    </source>
</evidence>
<dbReference type="GO" id="GO:0009253">
    <property type="term" value="P:peptidoglycan catabolic process"/>
    <property type="evidence" value="ECO:0007669"/>
    <property type="project" value="InterPro"/>
</dbReference>
<feature type="region of interest" description="Disordered" evidence="5">
    <location>
        <begin position="24"/>
        <end position="60"/>
    </location>
</feature>
<dbReference type="PANTHER" id="PTHR30417">
    <property type="entry name" value="N-ACETYLMURAMOYL-L-ALANINE AMIDASE AMID"/>
    <property type="match status" value="1"/>
</dbReference>
<keyword evidence="6" id="KW-0732">Signal</keyword>
<dbReference type="InterPro" id="IPR002502">
    <property type="entry name" value="Amidase_domain"/>
</dbReference>
<evidence type="ECO:0000256" key="3">
    <source>
        <dbReference type="ARBA" id="ARBA00022801"/>
    </source>
</evidence>
<accession>A0A9R1CY41</accession>
<comment type="caution">
    <text evidence="8">The sequence shown here is derived from an EMBL/GenBank/DDBJ whole genome shotgun (WGS) entry which is preliminary data.</text>
</comment>
<dbReference type="PANTHER" id="PTHR30417:SF1">
    <property type="entry name" value="N-ACETYLMURAMOYL-L-ALANINE AMIDASE AMID"/>
    <property type="match status" value="1"/>
</dbReference>
<keyword evidence="3" id="KW-0378">Hydrolase</keyword>
<dbReference type="Proteomes" id="UP000825483">
    <property type="component" value="Unassembled WGS sequence"/>
</dbReference>
<evidence type="ECO:0000313" key="8">
    <source>
        <dbReference type="EMBL" id="GJG60036.1"/>
    </source>
</evidence>
<proteinExistence type="predicted"/>
<protein>
    <recommendedName>
        <fullName evidence="2">N-acetylmuramoyl-L-alanine amidase</fullName>
        <ecNumber evidence="2">3.5.1.28</ecNumber>
    </recommendedName>
</protein>
<reference evidence="8" key="1">
    <citation type="journal article" date="2022" name="Int. J. Syst. Evol. Microbiol.">
        <title>Prevotella lacticifex sp. nov., isolated from the rumen of cows.</title>
        <authorList>
            <person name="Shinkai T."/>
            <person name="Ikeyama N."/>
            <person name="Kumagai M."/>
            <person name="Ohmori H."/>
            <person name="Sakamoto M."/>
            <person name="Ohkuma M."/>
            <person name="Mitsumori M."/>
        </authorList>
    </citation>
    <scope>NUCLEOTIDE SEQUENCE</scope>
    <source>
        <strain evidence="8">R5076</strain>
    </source>
</reference>
<name>A0A9R1CY41_9BACT</name>
<dbReference type="GO" id="GO:0008745">
    <property type="term" value="F:N-acetylmuramoyl-L-alanine amidase activity"/>
    <property type="evidence" value="ECO:0007669"/>
    <property type="project" value="UniProtKB-EC"/>
</dbReference>
<evidence type="ECO:0000313" key="9">
    <source>
        <dbReference type="Proteomes" id="UP000825483"/>
    </source>
</evidence>
<sequence length="244" mass="27357">MKKKNITLCAAFLFLSLAATGCKPRQTPRVDAPKAVATEEKQQPATADTTAASSPKGPQIKDITSRVTWGYRPANRTKNDVDIVVVHSNYHVVDQARQKFDFNVDGCIKQFRDGGTSAHYLITRDGTILKMVDEKNVAYHAGKSALPDGSRQFLNSSSIGIEVISMKRNGPTEAQYRALDELIKDICSRYNIRYLVRHSDIATPHGRKDDPWGMDWKRVCKSVKAEYPNITTYNIPVKNNPQFK</sequence>
<evidence type="ECO:0000256" key="1">
    <source>
        <dbReference type="ARBA" id="ARBA00001561"/>
    </source>
</evidence>
<gene>
    <name evidence="8" type="ORF">PRLR5076_28870</name>
</gene>
<dbReference type="Pfam" id="PF01510">
    <property type="entry name" value="Amidase_2"/>
    <property type="match status" value="1"/>
</dbReference>
<keyword evidence="9" id="KW-1185">Reference proteome</keyword>
<dbReference type="InterPro" id="IPR051206">
    <property type="entry name" value="NAMLAA_amidase_2"/>
</dbReference>
<evidence type="ECO:0000256" key="5">
    <source>
        <dbReference type="SAM" id="MobiDB-lite"/>
    </source>
</evidence>
<dbReference type="GO" id="GO:0071555">
    <property type="term" value="P:cell wall organization"/>
    <property type="evidence" value="ECO:0007669"/>
    <property type="project" value="UniProtKB-KW"/>
</dbReference>
<evidence type="ECO:0000256" key="4">
    <source>
        <dbReference type="ARBA" id="ARBA00023316"/>
    </source>
</evidence>
<feature type="domain" description="N-acetylmuramoyl-L-alanine amidase" evidence="7">
    <location>
        <begin position="69"/>
        <end position="212"/>
    </location>
</feature>
<dbReference type="InterPro" id="IPR036505">
    <property type="entry name" value="Amidase/PGRP_sf"/>
</dbReference>
<comment type="catalytic activity">
    <reaction evidence="1">
        <text>Hydrolyzes the link between N-acetylmuramoyl residues and L-amino acid residues in certain cell-wall glycopeptides.</text>
        <dbReference type="EC" id="3.5.1.28"/>
    </reaction>
</comment>
<feature type="chain" id="PRO_5040507515" description="N-acetylmuramoyl-L-alanine amidase" evidence="6">
    <location>
        <begin position="22"/>
        <end position="244"/>
    </location>
</feature>
<dbReference type="SMART" id="SM00644">
    <property type="entry name" value="Ami_2"/>
    <property type="match status" value="1"/>
</dbReference>